<feature type="compositionally biased region" description="Polar residues" evidence="1">
    <location>
        <begin position="45"/>
        <end position="62"/>
    </location>
</feature>
<reference evidence="2" key="1">
    <citation type="submission" date="2019-05" db="EMBL/GenBank/DDBJ databases">
        <title>Annotation for the trematode Fasciolopsis buski.</title>
        <authorList>
            <person name="Choi Y.-J."/>
        </authorList>
    </citation>
    <scope>NUCLEOTIDE SEQUENCE</scope>
    <source>
        <strain evidence="2">HT</strain>
        <tissue evidence="2">Whole worm</tissue>
    </source>
</reference>
<dbReference type="Proteomes" id="UP000728185">
    <property type="component" value="Unassembled WGS sequence"/>
</dbReference>
<evidence type="ECO:0000313" key="3">
    <source>
        <dbReference type="Proteomes" id="UP000728185"/>
    </source>
</evidence>
<comment type="caution">
    <text evidence="2">The sequence shown here is derived from an EMBL/GenBank/DDBJ whole genome shotgun (WGS) entry which is preliminary data.</text>
</comment>
<gene>
    <name evidence="2" type="ORF">FBUS_02195</name>
</gene>
<name>A0A8E0S1N6_9TREM</name>
<keyword evidence="3" id="KW-1185">Reference proteome</keyword>
<dbReference type="EMBL" id="LUCM01002868">
    <property type="protein sequence ID" value="KAA0196702.1"/>
    <property type="molecule type" value="Genomic_DNA"/>
</dbReference>
<organism evidence="2 3">
    <name type="scientific">Fasciolopsis buskii</name>
    <dbReference type="NCBI Taxonomy" id="27845"/>
    <lineage>
        <taxon>Eukaryota</taxon>
        <taxon>Metazoa</taxon>
        <taxon>Spiralia</taxon>
        <taxon>Lophotrochozoa</taxon>
        <taxon>Platyhelminthes</taxon>
        <taxon>Trematoda</taxon>
        <taxon>Digenea</taxon>
        <taxon>Plagiorchiida</taxon>
        <taxon>Echinostomata</taxon>
        <taxon>Echinostomatoidea</taxon>
        <taxon>Fasciolidae</taxon>
        <taxon>Fasciolopsis</taxon>
    </lineage>
</organism>
<protein>
    <submittedName>
        <fullName evidence="2">Uncharacterized protein</fullName>
    </submittedName>
</protein>
<proteinExistence type="predicted"/>
<sequence>MYPSRNTVSSGPAISGRSGPLPPPPAPYNSSSSNPRLHRPPSHPVTLTYNSTGHSEQSHSTRVQLPVHHLYQNFIPEVPLYATDISQSGRPDRVAYAPIGPASNVLTTHASHRTVWSQSSTEHSASSRLPYPNSTHSSTADCTRGGMCYGSSQYQQTTQYSAPQSTIPSVDRTIIGLGDNPRSATTQYTNTINNGSNTTTIATNTIAVTASTTETNGNPINQPGQTRSGMRVLAHQSGPVHVSKRNPPPPPPPRSGSWLASNVYTSDSAARDSVNVTAPFEMSCNHVTPVTNMMHCHQSSRFVMQQTQAQQMPPSAIHGSRVTPDTQWNSGTYPVYANGHRAVPRTENVQSISAQYCEYFLTGFRSARWPILSIQCFPHVCCTCMHVCIWLMFSSSRIHEPGILPRVPYSNTEIITNPSSPLTYEHELHVRPLVGNN</sequence>
<feature type="region of interest" description="Disordered" evidence="1">
    <location>
        <begin position="1"/>
        <end position="62"/>
    </location>
</feature>
<feature type="compositionally biased region" description="Polar residues" evidence="1">
    <location>
        <begin position="1"/>
        <end position="12"/>
    </location>
</feature>
<evidence type="ECO:0000313" key="2">
    <source>
        <dbReference type="EMBL" id="KAA0196702.1"/>
    </source>
</evidence>
<feature type="region of interest" description="Disordered" evidence="1">
    <location>
        <begin position="114"/>
        <end position="140"/>
    </location>
</feature>
<dbReference type="OrthoDB" id="10538378at2759"/>
<feature type="region of interest" description="Disordered" evidence="1">
    <location>
        <begin position="237"/>
        <end position="260"/>
    </location>
</feature>
<evidence type="ECO:0000256" key="1">
    <source>
        <dbReference type="SAM" id="MobiDB-lite"/>
    </source>
</evidence>
<accession>A0A8E0S1N6</accession>
<dbReference type="AlphaFoldDB" id="A0A8E0S1N6"/>